<evidence type="ECO:0000313" key="1">
    <source>
        <dbReference type="EMBL" id="QHU05715.1"/>
    </source>
</evidence>
<dbReference type="SUPFAM" id="SSF53448">
    <property type="entry name" value="Nucleotide-diphospho-sugar transferases"/>
    <property type="match status" value="1"/>
</dbReference>
<organism evidence="1">
    <name type="scientific">viral metagenome</name>
    <dbReference type="NCBI Taxonomy" id="1070528"/>
    <lineage>
        <taxon>unclassified sequences</taxon>
        <taxon>metagenomes</taxon>
        <taxon>organismal metagenomes</taxon>
    </lineage>
</organism>
<dbReference type="AlphaFoldDB" id="A0A6C0JIT1"/>
<reference evidence="1" key="1">
    <citation type="journal article" date="2020" name="Nature">
        <title>Giant virus diversity and host interactions through global metagenomics.</title>
        <authorList>
            <person name="Schulz F."/>
            <person name="Roux S."/>
            <person name="Paez-Espino D."/>
            <person name="Jungbluth S."/>
            <person name="Walsh D.A."/>
            <person name="Denef V.J."/>
            <person name="McMahon K.D."/>
            <person name="Konstantinidis K.T."/>
            <person name="Eloe-Fadrosh E.A."/>
            <person name="Kyrpides N.C."/>
            <person name="Woyke T."/>
        </authorList>
    </citation>
    <scope>NUCLEOTIDE SEQUENCE</scope>
    <source>
        <strain evidence="1">GVMAG-M-3300027736-24</strain>
    </source>
</reference>
<protein>
    <recommendedName>
        <fullName evidence="2">Nucleotide-diphospho-sugar transferase domain-containing protein</fullName>
    </recommendedName>
</protein>
<accession>A0A6C0JIT1</accession>
<dbReference type="EMBL" id="MN740418">
    <property type="protein sequence ID" value="QHU05715.1"/>
    <property type="molecule type" value="Genomic_DNA"/>
</dbReference>
<evidence type="ECO:0008006" key="2">
    <source>
        <dbReference type="Google" id="ProtNLM"/>
    </source>
</evidence>
<sequence>MLYFLVYNDGNYIHYLNKLLSSVTQYGPEFKIVIFNKKDMDYEFVKKNENILSGTTGGGWWLWKPYIINNVLSKINENDIVFYLDSKYYFIENFKELYNEYMLKNDILVFKNKPNEPQYLMKHWCKMDVIQKYNIYNEVFNENCNICWAGAIIIKKTPNTVLYIKEWLDIAAVYENITLSPSKIKDHSEFIEHRCDQSLLSVVLIKNNIKTHFLEKRFLQNVRVPF</sequence>
<dbReference type="InterPro" id="IPR029044">
    <property type="entry name" value="Nucleotide-diphossugar_trans"/>
</dbReference>
<name>A0A6C0JIT1_9ZZZZ</name>
<proteinExistence type="predicted"/>